<organism evidence="2">
    <name type="scientific">Desulfofervidus auxilii</name>
    <dbReference type="NCBI Taxonomy" id="1621989"/>
    <lineage>
        <taxon>Bacteria</taxon>
        <taxon>Pseudomonadati</taxon>
        <taxon>Thermodesulfobacteriota</taxon>
        <taxon>Candidatus Desulfofervidia</taxon>
        <taxon>Candidatus Desulfofervidales</taxon>
        <taxon>Candidatus Desulfofervidaceae</taxon>
        <taxon>Candidatus Desulfofervidus</taxon>
    </lineage>
</organism>
<comment type="caution">
    <text evidence="2">The sequence shown here is derived from an EMBL/GenBank/DDBJ whole genome shotgun (WGS) entry which is preliminary data.</text>
</comment>
<dbReference type="AlphaFoldDB" id="A0A7V1N2Z1"/>
<dbReference type="SUPFAM" id="SSF51735">
    <property type="entry name" value="NAD(P)-binding Rossmann-fold domains"/>
    <property type="match status" value="1"/>
</dbReference>
<accession>A0A7V1N2Z1</accession>
<dbReference type="Pfam" id="PF16363">
    <property type="entry name" value="GDP_Man_Dehyd"/>
    <property type="match status" value="1"/>
</dbReference>
<proteinExistence type="predicted"/>
<dbReference type="Gene3D" id="3.90.25.10">
    <property type="entry name" value="UDP-galactose 4-epimerase, domain 1"/>
    <property type="match status" value="1"/>
</dbReference>
<sequence>SVASAVVRCKDNLEVFVHISTSEVYGTAVEVPMSEMHPLNPTTPYASAKCAADRLVYSYIITYEIPGIILRPFNNYGPRQHLEKVIPRFIVRALKNKPLIIHGTGENTRDWTFVTDCCEAIDGVINAPKEKVIGQIFNIGTGKEVSIKEIAQFVKKFTDSSSPIQHISDRPGQVKRHISNNQKIQNVINWQPCISFEEGLKKTIEWYKKHPEWWEDMDWMLNLPYKTWNGHDFWL</sequence>
<feature type="non-terminal residue" evidence="2">
    <location>
        <position position="1"/>
    </location>
</feature>
<dbReference type="Proteomes" id="UP000886268">
    <property type="component" value="Unassembled WGS sequence"/>
</dbReference>
<dbReference type="InterPro" id="IPR036291">
    <property type="entry name" value="NAD(P)-bd_dom_sf"/>
</dbReference>
<gene>
    <name evidence="2" type="ORF">ENJ03_05430</name>
</gene>
<evidence type="ECO:0000259" key="1">
    <source>
        <dbReference type="Pfam" id="PF16363"/>
    </source>
</evidence>
<feature type="domain" description="NAD(P)-binding" evidence="1">
    <location>
        <begin position="13"/>
        <end position="203"/>
    </location>
</feature>
<protein>
    <submittedName>
        <fullName evidence="2">NAD-dependent epimerase/dehydratase family protein</fullName>
    </submittedName>
</protein>
<name>A0A7V1N2Z1_DESA2</name>
<reference evidence="2" key="1">
    <citation type="journal article" date="2020" name="mSystems">
        <title>Genome- and Community-Level Interaction Insights into Carbon Utilization and Element Cycling Functions of Hydrothermarchaeota in Hydrothermal Sediment.</title>
        <authorList>
            <person name="Zhou Z."/>
            <person name="Liu Y."/>
            <person name="Xu W."/>
            <person name="Pan J."/>
            <person name="Luo Z.H."/>
            <person name="Li M."/>
        </authorList>
    </citation>
    <scope>NUCLEOTIDE SEQUENCE [LARGE SCALE GENOMIC DNA]</scope>
    <source>
        <strain evidence="2">HyVt-45</strain>
    </source>
</reference>
<dbReference type="EMBL" id="DRKW01000324">
    <property type="protein sequence ID" value="HEB74644.1"/>
    <property type="molecule type" value="Genomic_DNA"/>
</dbReference>
<dbReference type="InterPro" id="IPR016040">
    <property type="entry name" value="NAD(P)-bd_dom"/>
</dbReference>
<evidence type="ECO:0000313" key="2">
    <source>
        <dbReference type="EMBL" id="HEB74644.1"/>
    </source>
</evidence>
<dbReference type="Gene3D" id="3.40.50.720">
    <property type="entry name" value="NAD(P)-binding Rossmann-like Domain"/>
    <property type="match status" value="1"/>
</dbReference>
<dbReference type="PANTHER" id="PTHR43000">
    <property type="entry name" value="DTDP-D-GLUCOSE 4,6-DEHYDRATASE-RELATED"/>
    <property type="match status" value="1"/>
</dbReference>